<dbReference type="PROSITE" id="PS51257">
    <property type="entry name" value="PROKAR_LIPOPROTEIN"/>
    <property type="match status" value="1"/>
</dbReference>
<evidence type="ECO:0000313" key="4">
    <source>
        <dbReference type="Proteomes" id="UP001208656"/>
    </source>
</evidence>
<feature type="signal peptide" evidence="1">
    <location>
        <begin position="1"/>
        <end position="19"/>
    </location>
</feature>
<feature type="domain" description="DUF1541" evidence="2">
    <location>
        <begin position="126"/>
        <end position="177"/>
    </location>
</feature>
<keyword evidence="4" id="KW-1185">Reference proteome</keyword>
<dbReference type="EMBL" id="JAOUSE010000070">
    <property type="protein sequence ID" value="MCU9595711.1"/>
    <property type="molecule type" value="Genomic_DNA"/>
</dbReference>
<accession>A0ABT2WL68</accession>
<feature type="domain" description="DUF1541" evidence="2">
    <location>
        <begin position="64"/>
        <end position="113"/>
    </location>
</feature>
<gene>
    <name evidence="3" type="ORF">OEV82_14880</name>
</gene>
<proteinExistence type="predicted"/>
<keyword evidence="1" id="KW-0732">Signal</keyword>
<evidence type="ECO:0000259" key="2">
    <source>
        <dbReference type="Pfam" id="PF07563"/>
    </source>
</evidence>
<dbReference type="Pfam" id="PF07563">
    <property type="entry name" value="DUF1541"/>
    <property type="match status" value="2"/>
</dbReference>
<dbReference type="RefSeq" id="WP_263062307.1">
    <property type="nucleotide sequence ID" value="NZ_JAOUSE010000070.1"/>
</dbReference>
<feature type="chain" id="PRO_5046349892" evidence="1">
    <location>
        <begin position="20"/>
        <end position="185"/>
    </location>
</feature>
<reference evidence="3 4" key="1">
    <citation type="submission" date="2022-10" db="EMBL/GenBank/DDBJ databases">
        <title>Description of Fervidibacillus gen. nov. in the family Fervidibacillaceae fam. nov. with two species, Fervidibacillus albus sp. nov., and Fervidibacillus halotolerans sp. nov., isolated from tidal flat sediments.</title>
        <authorList>
            <person name="Kwon K.K."/>
            <person name="Yang S.-H."/>
        </authorList>
    </citation>
    <scope>NUCLEOTIDE SEQUENCE [LARGE SCALE GENOMIC DNA]</scope>
    <source>
        <strain evidence="3 4">DSM 23332</strain>
    </source>
</reference>
<dbReference type="InterPro" id="IPR011438">
    <property type="entry name" value="DUF1541"/>
</dbReference>
<comment type="caution">
    <text evidence="3">The sequence shown here is derived from an EMBL/GenBank/DDBJ whole genome shotgun (WGS) entry which is preliminary data.</text>
</comment>
<dbReference type="Gene3D" id="2.30.30.1210">
    <property type="entry name" value="Domain of unknown function DUF1541"/>
    <property type="match status" value="1"/>
</dbReference>
<name>A0ABT2WL68_9BACI</name>
<organism evidence="3 4">
    <name type="scientific">Pallidibacillus thermolactis</name>
    <dbReference type="NCBI Taxonomy" id="251051"/>
    <lineage>
        <taxon>Bacteria</taxon>
        <taxon>Bacillati</taxon>
        <taxon>Bacillota</taxon>
        <taxon>Bacilli</taxon>
        <taxon>Bacillales</taxon>
        <taxon>Bacillaceae</taxon>
        <taxon>Pallidibacillus</taxon>
    </lineage>
</organism>
<evidence type="ECO:0000256" key="1">
    <source>
        <dbReference type="SAM" id="SignalP"/>
    </source>
</evidence>
<evidence type="ECO:0000313" key="3">
    <source>
        <dbReference type="EMBL" id="MCU9595711.1"/>
    </source>
</evidence>
<sequence length="185" mass="20989">MRNRYTFAIYICMLSLLLAACNGENKANLENETNTYMSLSYSGTKEETPSYLVTAKHPLYPVDSRVIIRADHVPGMEGAKGVVNGAYETTAYKVSYVPSTWGNRVKDYKWVIHEDIDRAGLEPFKPGDEVLLHVKYKEGMDGAVAKIESVQQTTVYMVSYIDTRDGSHVKYYKWLVESELEPLDK</sequence>
<protein>
    <submittedName>
        <fullName evidence="3">YdhK family protein</fullName>
    </submittedName>
</protein>
<dbReference type="Proteomes" id="UP001208656">
    <property type="component" value="Unassembled WGS sequence"/>
</dbReference>